<evidence type="ECO:0000256" key="2">
    <source>
        <dbReference type="ARBA" id="ARBA00022723"/>
    </source>
</evidence>
<keyword evidence="3 5" id="KW-0732">Signal</keyword>
<dbReference type="PANTHER" id="PTHR30632">
    <property type="entry name" value="MOLYBDATE-BINDING PERIPLASMIC PROTEIN"/>
    <property type="match status" value="1"/>
</dbReference>
<dbReference type="PIRSF" id="PIRSF004846">
    <property type="entry name" value="ModA"/>
    <property type="match status" value="1"/>
</dbReference>
<accession>W1N8A5</accession>
<dbReference type="GO" id="GO:0030973">
    <property type="term" value="F:molybdate ion binding"/>
    <property type="evidence" value="ECO:0007669"/>
    <property type="project" value="InterPro"/>
</dbReference>
<dbReference type="Proteomes" id="UP000019113">
    <property type="component" value="Unassembled WGS sequence"/>
</dbReference>
<dbReference type="PATRIC" id="fig|1178482.3.peg.1437"/>
<name>W1N8A5_9GAMM</name>
<evidence type="ECO:0000256" key="5">
    <source>
        <dbReference type="SAM" id="SignalP"/>
    </source>
</evidence>
<dbReference type="RefSeq" id="WP_021818394.1">
    <property type="nucleotide sequence ID" value="NZ_AVBC01000020.1"/>
</dbReference>
<dbReference type="InterPro" id="IPR005950">
    <property type="entry name" value="ModA"/>
</dbReference>
<reference evidence="6 7" key="1">
    <citation type="submission" date="2013-08" db="EMBL/GenBank/DDBJ databases">
        <title>draft genome of Halomonas huanghegensis, strain BJGMM-B45T.</title>
        <authorList>
            <person name="Miao C."/>
            <person name="Wan Y."/>
            <person name="Jin W."/>
        </authorList>
    </citation>
    <scope>NUCLEOTIDE SEQUENCE [LARGE SCALE GENOMIC DNA]</scope>
    <source>
        <strain evidence="6 7">BJGMM-B45</strain>
    </source>
</reference>
<evidence type="ECO:0000256" key="3">
    <source>
        <dbReference type="ARBA" id="ARBA00022729"/>
    </source>
</evidence>
<dbReference type="STRING" id="1178482.AR456_15680"/>
<dbReference type="SUPFAM" id="SSF53850">
    <property type="entry name" value="Periplasmic binding protein-like II"/>
    <property type="match status" value="1"/>
</dbReference>
<dbReference type="InterPro" id="IPR050682">
    <property type="entry name" value="ModA/WtpA"/>
</dbReference>
<organism evidence="6 7">
    <name type="scientific">Halomonas huangheensis</name>
    <dbReference type="NCBI Taxonomy" id="1178482"/>
    <lineage>
        <taxon>Bacteria</taxon>
        <taxon>Pseudomonadati</taxon>
        <taxon>Pseudomonadota</taxon>
        <taxon>Gammaproteobacteria</taxon>
        <taxon>Oceanospirillales</taxon>
        <taxon>Halomonadaceae</taxon>
        <taxon>Halomonas</taxon>
    </lineage>
</organism>
<dbReference type="Pfam" id="PF13531">
    <property type="entry name" value="SBP_bac_11"/>
    <property type="match status" value="1"/>
</dbReference>
<comment type="similarity">
    <text evidence="1">Belongs to the bacterial solute-binding protein ModA family.</text>
</comment>
<keyword evidence="4" id="KW-0500">Molybdenum</keyword>
<keyword evidence="7" id="KW-1185">Reference proteome</keyword>
<keyword evidence="2 4" id="KW-0479">Metal-binding</keyword>
<gene>
    <name evidence="6" type="ORF">BJB45_11375</name>
</gene>
<dbReference type="eggNOG" id="COG0725">
    <property type="taxonomic scope" value="Bacteria"/>
</dbReference>
<proteinExistence type="inferred from homology"/>
<evidence type="ECO:0000256" key="4">
    <source>
        <dbReference type="PIRSR" id="PIRSR004846-1"/>
    </source>
</evidence>
<evidence type="ECO:0000256" key="1">
    <source>
        <dbReference type="ARBA" id="ARBA00009175"/>
    </source>
</evidence>
<dbReference type="GO" id="GO:0015689">
    <property type="term" value="P:molybdate ion transport"/>
    <property type="evidence" value="ECO:0007669"/>
    <property type="project" value="InterPro"/>
</dbReference>
<feature type="binding site" evidence="4">
    <location>
        <position position="184"/>
    </location>
    <ligand>
        <name>molybdate</name>
        <dbReference type="ChEBI" id="CHEBI:36264"/>
    </ligand>
</feature>
<sequence>MMRKLFQAPLFQAPLLLAMTLSASVAAHAETITVAAASSLQFAMPELVERFEAEHDDDVRVTFGASGNLLRQIQQGAPFEIFLSADEARARTLEQQGLSDGEGLTYALGRLVWLQSKEHPLPDEGDPLQAVRQAIAQAQKSGTRQRFALANPEHAPYGMAAREVLEREGLWQDSQDLRIVGENVAQAAQFSLSAEAIGGFSAYSLVTAPELEERAAWRLIPEQWHAPLVQRMVLVKDAGEGARSFFDFMQSPEAGEILNRFGFSIPDTP</sequence>
<dbReference type="AlphaFoldDB" id="W1N8A5"/>
<feature type="binding site" evidence="4">
    <location>
        <position position="39"/>
    </location>
    <ligand>
        <name>molybdate</name>
        <dbReference type="ChEBI" id="CHEBI:36264"/>
    </ligand>
</feature>
<dbReference type="NCBIfam" id="TIGR01256">
    <property type="entry name" value="modA"/>
    <property type="match status" value="1"/>
</dbReference>
<dbReference type="InterPro" id="IPR044084">
    <property type="entry name" value="AvModA-like_subst-bd"/>
</dbReference>
<dbReference type="GO" id="GO:0046872">
    <property type="term" value="F:metal ion binding"/>
    <property type="evidence" value="ECO:0007669"/>
    <property type="project" value="UniProtKB-KW"/>
</dbReference>
<dbReference type="PANTHER" id="PTHR30632:SF14">
    <property type="entry name" value="TUNGSTATE_MOLYBDATE_CHROMATE-BINDING PROTEIN MODA"/>
    <property type="match status" value="1"/>
</dbReference>
<dbReference type="Gene3D" id="3.40.190.10">
    <property type="entry name" value="Periplasmic binding protein-like II"/>
    <property type="match status" value="2"/>
</dbReference>
<protein>
    <recommendedName>
        <fullName evidence="8">Molybdate ABC transporter substrate-binding protein</fullName>
    </recommendedName>
</protein>
<feature type="chain" id="PRO_5004806317" description="Molybdate ABC transporter substrate-binding protein" evidence="5">
    <location>
        <begin position="30"/>
        <end position="269"/>
    </location>
</feature>
<evidence type="ECO:0000313" key="7">
    <source>
        <dbReference type="Proteomes" id="UP000019113"/>
    </source>
</evidence>
<dbReference type="CDD" id="cd13539">
    <property type="entry name" value="PBP2_AvModA"/>
    <property type="match status" value="1"/>
</dbReference>
<comment type="caution">
    <text evidence="6">The sequence shown here is derived from an EMBL/GenBank/DDBJ whole genome shotgun (WGS) entry which is preliminary data.</text>
</comment>
<dbReference type="EMBL" id="AVBC01000020">
    <property type="protein sequence ID" value="ERL51758.1"/>
    <property type="molecule type" value="Genomic_DNA"/>
</dbReference>
<evidence type="ECO:0008006" key="8">
    <source>
        <dbReference type="Google" id="ProtNLM"/>
    </source>
</evidence>
<feature type="binding site" evidence="4">
    <location>
        <position position="66"/>
    </location>
    <ligand>
        <name>molybdate</name>
        <dbReference type="ChEBI" id="CHEBI:36264"/>
    </ligand>
</feature>
<feature type="signal peptide" evidence="5">
    <location>
        <begin position="1"/>
        <end position="29"/>
    </location>
</feature>
<evidence type="ECO:0000313" key="6">
    <source>
        <dbReference type="EMBL" id="ERL51758.1"/>
    </source>
</evidence>